<sequence length="324" mass="35312">MATTPLSILIFGATGNIGQFITNNIVQAKPNGAKITIFTSANTATAKSALLQGWKESGVSVIVGDITNTSDIKNAYHGIDTVVSCVGRAVLDQQQELIRLAEESDTVQWFFPSEYGTDIEHNAKSPTEKPHQKKLAIRKYIREQTKRLKVTYVVVGPYFEMWVDGGNLGDQIGGFNVKTGEAAVVDDGEGKIAFTTMNDTGKAVVAALRHPEASYNKALKIASFVVTPNQVLAELEKQLGKKFEVKSIPLQNLEKSEAELWQSGNPIATIATLRRIWATGGTLYEKWDNATLGLGETNMDSLQVAVKAYLETSGYARDAKDKKL</sequence>
<accession>A0A179FGM2</accession>
<protein>
    <submittedName>
        <fullName evidence="4">Isoflavone reductase family protein</fullName>
    </submittedName>
</protein>
<dbReference type="CDD" id="cd05259">
    <property type="entry name" value="PCBER_SDR_a"/>
    <property type="match status" value="1"/>
</dbReference>
<evidence type="ECO:0000313" key="4">
    <source>
        <dbReference type="EMBL" id="OAQ64684.1"/>
    </source>
</evidence>
<dbReference type="STRING" id="1380566.A0A179FGM2"/>
<evidence type="ECO:0000313" key="5">
    <source>
        <dbReference type="Proteomes" id="UP000078397"/>
    </source>
</evidence>
<dbReference type="EMBL" id="LSBJ02000005">
    <property type="protein sequence ID" value="OAQ64684.1"/>
    <property type="molecule type" value="Genomic_DNA"/>
</dbReference>
<dbReference type="PANTHER" id="PTHR47706">
    <property type="entry name" value="NMRA-LIKE FAMILY PROTEIN"/>
    <property type="match status" value="1"/>
</dbReference>
<dbReference type="PANTHER" id="PTHR47706:SF11">
    <property type="entry name" value="ISOFLAVONE REDUCTASE FAMILY PROTEIN (AFU_ORTHOLOGUE AFUA_1G12510)"/>
    <property type="match status" value="1"/>
</dbReference>
<dbReference type="Pfam" id="PF05368">
    <property type="entry name" value="NmrA"/>
    <property type="match status" value="1"/>
</dbReference>
<dbReference type="KEGG" id="pchm:VFPPC_05926"/>
<feature type="domain" description="NmrA-like" evidence="3">
    <location>
        <begin position="8"/>
        <end position="255"/>
    </location>
</feature>
<dbReference type="InterPro" id="IPR036291">
    <property type="entry name" value="NAD(P)-bd_dom_sf"/>
</dbReference>
<dbReference type="Proteomes" id="UP000078397">
    <property type="component" value="Unassembled WGS sequence"/>
</dbReference>
<dbReference type="GeneID" id="28849035"/>
<dbReference type="InterPro" id="IPR051609">
    <property type="entry name" value="NmrA/Isoflavone_reductase-like"/>
</dbReference>
<keyword evidence="5" id="KW-1185">Reference proteome</keyword>
<dbReference type="InterPro" id="IPR045312">
    <property type="entry name" value="PCBER-like"/>
</dbReference>
<organism evidence="4 5">
    <name type="scientific">Pochonia chlamydosporia 170</name>
    <dbReference type="NCBI Taxonomy" id="1380566"/>
    <lineage>
        <taxon>Eukaryota</taxon>
        <taxon>Fungi</taxon>
        <taxon>Dikarya</taxon>
        <taxon>Ascomycota</taxon>
        <taxon>Pezizomycotina</taxon>
        <taxon>Sordariomycetes</taxon>
        <taxon>Hypocreomycetidae</taxon>
        <taxon>Hypocreales</taxon>
        <taxon>Clavicipitaceae</taxon>
        <taxon>Pochonia</taxon>
    </lineage>
</organism>
<keyword evidence="1" id="KW-0521">NADP</keyword>
<reference evidence="4 5" key="1">
    <citation type="journal article" date="2016" name="PLoS Pathog.">
        <title>Biosynthesis of antibiotic leucinostatins in bio-control fungus Purpureocillium lilacinum and their inhibition on phytophthora revealed by genome mining.</title>
        <authorList>
            <person name="Wang G."/>
            <person name="Liu Z."/>
            <person name="Lin R."/>
            <person name="Li E."/>
            <person name="Mao Z."/>
            <person name="Ling J."/>
            <person name="Yang Y."/>
            <person name="Yin W.B."/>
            <person name="Xie B."/>
        </authorList>
    </citation>
    <scope>NUCLEOTIDE SEQUENCE [LARGE SCALE GENOMIC DNA]</scope>
    <source>
        <strain evidence="4">170</strain>
    </source>
</reference>
<dbReference type="InterPro" id="IPR008030">
    <property type="entry name" value="NmrA-like"/>
</dbReference>
<evidence type="ECO:0000256" key="2">
    <source>
        <dbReference type="ARBA" id="ARBA00023002"/>
    </source>
</evidence>
<dbReference type="OrthoDB" id="419598at2759"/>
<dbReference type="SUPFAM" id="SSF51735">
    <property type="entry name" value="NAD(P)-binding Rossmann-fold domains"/>
    <property type="match status" value="1"/>
</dbReference>
<name>A0A179FGM2_METCM</name>
<evidence type="ECO:0000256" key="1">
    <source>
        <dbReference type="ARBA" id="ARBA00022857"/>
    </source>
</evidence>
<keyword evidence="2" id="KW-0560">Oxidoreductase</keyword>
<dbReference type="RefSeq" id="XP_018141998.1">
    <property type="nucleotide sequence ID" value="XM_018285041.1"/>
</dbReference>
<evidence type="ECO:0000259" key="3">
    <source>
        <dbReference type="Pfam" id="PF05368"/>
    </source>
</evidence>
<dbReference type="GO" id="GO:0016491">
    <property type="term" value="F:oxidoreductase activity"/>
    <property type="evidence" value="ECO:0007669"/>
    <property type="project" value="UniProtKB-KW"/>
</dbReference>
<proteinExistence type="predicted"/>
<dbReference type="Gene3D" id="3.90.25.10">
    <property type="entry name" value="UDP-galactose 4-epimerase, domain 1"/>
    <property type="match status" value="1"/>
</dbReference>
<dbReference type="AlphaFoldDB" id="A0A179FGM2"/>
<comment type="caution">
    <text evidence="4">The sequence shown here is derived from an EMBL/GenBank/DDBJ whole genome shotgun (WGS) entry which is preliminary data.</text>
</comment>
<dbReference type="Gene3D" id="3.40.50.720">
    <property type="entry name" value="NAD(P)-binding Rossmann-like Domain"/>
    <property type="match status" value="1"/>
</dbReference>
<gene>
    <name evidence="4" type="ORF">VFPPC_05926</name>
</gene>